<dbReference type="PANTHER" id="PTHR43249:SF1">
    <property type="entry name" value="D-GLUCOSIDE 3-DEHYDROGENASE"/>
    <property type="match status" value="1"/>
</dbReference>
<evidence type="ECO:0000259" key="1">
    <source>
        <dbReference type="Pfam" id="PF01408"/>
    </source>
</evidence>
<dbReference type="GO" id="GO:0000166">
    <property type="term" value="F:nucleotide binding"/>
    <property type="evidence" value="ECO:0007669"/>
    <property type="project" value="InterPro"/>
</dbReference>
<sequence length="353" mass="38833">MGQKLKVGIIGTGSISAMHIEGYLKNPNVELYAFCDINEAQLKKMAAKYGITRTYTDCNEMLKLKELDAVSVCTWNSAHAPCTIAALNAGKHVLCEKPMATSAAEAREMLEAAKRNHKLLMIGFVRRYGNDCRIVKDFIDKDFIGDIYYAKATYLRRNGNPGGWFGDKSRSAGGPLIDLGVHVIDLTRYLMGNPKPVSIYGVTYQKLFNRPHIKGAKGYTSISSGNHDICDVEDFASAMIRYDNGAVLSIEASFSLNIKNDQGTIELFGDKAGVKLDPEVEFYTETNDYLTNISLDTSSALSFDGLFNNEIDHYVDCIINGTPCKSPAEDGVTIMTILDGVYESARTGHEVLL</sequence>
<evidence type="ECO:0000313" key="4">
    <source>
        <dbReference type="Proteomes" id="UP000657006"/>
    </source>
</evidence>
<dbReference type="InterPro" id="IPR036291">
    <property type="entry name" value="NAD(P)-bd_dom_sf"/>
</dbReference>
<dbReference type="InterPro" id="IPR052515">
    <property type="entry name" value="Gfo/Idh/MocA_Oxidoreductase"/>
</dbReference>
<evidence type="ECO:0000313" key="3">
    <source>
        <dbReference type="EMBL" id="MBC8543999.1"/>
    </source>
</evidence>
<dbReference type="InterPro" id="IPR000683">
    <property type="entry name" value="Gfo/Idh/MocA-like_OxRdtase_N"/>
</dbReference>
<feature type="domain" description="GFO/IDH/MocA-like oxidoreductase" evidence="2">
    <location>
        <begin position="135"/>
        <end position="274"/>
    </location>
</feature>
<dbReference type="Gene3D" id="3.30.360.10">
    <property type="entry name" value="Dihydrodipicolinate Reductase, domain 2"/>
    <property type="match status" value="1"/>
</dbReference>
<comment type="caution">
    <text evidence="3">The sequence shown here is derived from an EMBL/GenBank/DDBJ whole genome shotgun (WGS) entry which is preliminary data.</text>
</comment>
<dbReference type="InterPro" id="IPR055170">
    <property type="entry name" value="GFO_IDH_MocA-like_dom"/>
</dbReference>
<dbReference type="Pfam" id="PF22725">
    <property type="entry name" value="GFO_IDH_MocA_C3"/>
    <property type="match status" value="1"/>
</dbReference>
<dbReference type="AlphaFoldDB" id="A0A926DUM0"/>
<organism evidence="3 4">
    <name type="scientific">Bianquea renquensis</name>
    <dbReference type="NCBI Taxonomy" id="2763661"/>
    <lineage>
        <taxon>Bacteria</taxon>
        <taxon>Bacillati</taxon>
        <taxon>Bacillota</taxon>
        <taxon>Clostridia</taxon>
        <taxon>Eubacteriales</taxon>
        <taxon>Bianqueaceae</taxon>
        <taxon>Bianquea</taxon>
    </lineage>
</organism>
<evidence type="ECO:0000259" key="2">
    <source>
        <dbReference type="Pfam" id="PF22725"/>
    </source>
</evidence>
<reference evidence="3" key="1">
    <citation type="submission" date="2020-08" db="EMBL/GenBank/DDBJ databases">
        <title>Genome public.</title>
        <authorList>
            <person name="Liu C."/>
            <person name="Sun Q."/>
        </authorList>
    </citation>
    <scope>NUCLEOTIDE SEQUENCE</scope>
    <source>
        <strain evidence="3">NSJ-32</strain>
    </source>
</reference>
<protein>
    <submittedName>
        <fullName evidence="3">Gfo/Idh/MocA family oxidoreductase</fullName>
    </submittedName>
</protein>
<name>A0A926DUM0_9FIRM</name>
<dbReference type="Gene3D" id="3.40.50.720">
    <property type="entry name" value="NAD(P)-binding Rossmann-like Domain"/>
    <property type="match status" value="1"/>
</dbReference>
<dbReference type="SUPFAM" id="SSF55347">
    <property type="entry name" value="Glyceraldehyde-3-phosphate dehydrogenase-like, C-terminal domain"/>
    <property type="match status" value="1"/>
</dbReference>
<feature type="domain" description="Gfo/Idh/MocA-like oxidoreductase N-terminal" evidence="1">
    <location>
        <begin position="5"/>
        <end position="124"/>
    </location>
</feature>
<gene>
    <name evidence="3" type="ORF">H8730_10620</name>
</gene>
<dbReference type="RefSeq" id="WP_177719767.1">
    <property type="nucleotide sequence ID" value="NZ_JACRSQ010000015.1"/>
</dbReference>
<dbReference type="Proteomes" id="UP000657006">
    <property type="component" value="Unassembled WGS sequence"/>
</dbReference>
<keyword evidence="4" id="KW-1185">Reference proteome</keyword>
<accession>A0A926DUM0</accession>
<dbReference type="SUPFAM" id="SSF51735">
    <property type="entry name" value="NAD(P)-binding Rossmann-fold domains"/>
    <property type="match status" value="1"/>
</dbReference>
<dbReference type="Pfam" id="PF01408">
    <property type="entry name" value="GFO_IDH_MocA"/>
    <property type="match status" value="1"/>
</dbReference>
<dbReference type="EMBL" id="JACRSQ010000015">
    <property type="protein sequence ID" value="MBC8543999.1"/>
    <property type="molecule type" value="Genomic_DNA"/>
</dbReference>
<dbReference type="PANTHER" id="PTHR43249">
    <property type="entry name" value="UDP-N-ACETYL-2-AMINO-2-DEOXY-D-GLUCURONATE OXIDASE"/>
    <property type="match status" value="1"/>
</dbReference>
<proteinExistence type="predicted"/>